<feature type="region of interest" description="Disordered" evidence="1">
    <location>
        <begin position="83"/>
        <end position="164"/>
    </location>
</feature>
<feature type="compositionally biased region" description="Gly residues" evidence="1">
    <location>
        <begin position="132"/>
        <end position="148"/>
    </location>
</feature>
<evidence type="ECO:0000313" key="4">
    <source>
        <dbReference type="Proteomes" id="UP000078595"/>
    </source>
</evidence>
<name>A0A1A6AHL1_9TREE</name>
<feature type="compositionally biased region" description="Gly residues" evidence="1">
    <location>
        <begin position="89"/>
        <end position="98"/>
    </location>
</feature>
<gene>
    <name evidence="2" type="ORF">I303_01326</name>
    <name evidence="3" type="ORF">I303_101317</name>
</gene>
<dbReference type="KEGG" id="kdj:28965025"/>
<dbReference type="RefSeq" id="XP_018267340.1">
    <property type="nucleotide sequence ID" value="XM_018404686.1"/>
</dbReference>
<keyword evidence="4" id="KW-1185">Reference proteome</keyword>
<reference evidence="3" key="2">
    <citation type="submission" date="2013-07" db="EMBL/GenBank/DDBJ databases">
        <authorList>
            <consortium name="The Broad Institute Genome Sequencing Platform"/>
            <person name="Cuomo C."/>
            <person name="Litvintseva A."/>
            <person name="Chen Y."/>
            <person name="Heitman J."/>
            <person name="Sun S."/>
            <person name="Springer D."/>
            <person name="Dromer F."/>
            <person name="Young S.K."/>
            <person name="Zeng Q."/>
            <person name="Gargeya S."/>
            <person name="Fitzgerald M."/>
            <person name="Abouelleil A."/>
            <person name="Alvarado L."/>
            <person name="Berlin A.M."/>
            <person name="Chapman S.B."/>
            <person name="Dewar J."/>
            <person name="Goldberg J."/>
            <person name="Griggs A."/>
            <person name="Gujja S."/>
            <person name="Hansen M."/>
            <person name="Howarth C."/>
            <person name="Imamovic A."/>
            <person name="Larimer J."/>
            <person name="McCowan C."/>
            <person name="Murphy C."/>
            <person name="Pearson M."/>
            <person name="Priest M."/>
            <person name="Roberts A."/>
            <person name="Saif S."/>
            <person name="Shea T."/>
            <person name="Sykes S."/>
            <person name="Wortman J."/>
            <person name="Nusbaum C."/>
            <person name="Birren B."/>
        </authorList>
    </citation>
    <scope>NUCLEOTIDE SEQUENCE</scope>
    <source>
        <strain evidence="3">CBS 10117</strain>
    </source>
</reference>
<dbReference type="AlphaFoldDB" id="A0A1A6AHL1"/>
<sequence>MSLNSLIGAVPIEKLGVALPIDEIDPAEHVLVDQSGEIELDRSHLAYEEGEEAVDGEYMTFCDIELMADDDSDEQVIQPEHQRCRRASAGGGGRGGSGSSVSSSSSSKSGSSSSSKSGSSSSGSGKSTSSGTGAGTAAGAGAGAGAAGAAGRNRNNGDNKTSDALPTRLTAIDIRGIHGPMLVAATLCFGAIFSLTR</sequence>
<dbReference type="Proteomes" id="UP000078595">
    <property type="component" value="Chromosome 1"/>
</dbReference>
<reference evidence="3" key="3">
    <citation type="submission" date="2024-02" db="EMBL/GenBank/DDBJ databases">
        <title>Comparative genomics of Cryptococcus and Kwoniella reveals pathogenesis evolution and contrasting modes of karyotype evolution via chromosome fusion or intercentromeric recombination.</title>
        <authorList>
            <person name="Coelho M.A."/>
            <person name="David-Palma M."/>
            <person name="Shea T."/>
            <person name="Bowers K."/>
            <person name="McGinley-Smith S."/>
            <person name="Mohammad A.W."/>
            <person name="Gnirke A."/>
            <person name="Yurkov A.M."/>
            <person name="Nowrousian M."/>
            <person name="Sun S."/>
            <person name="Cuomo C.A."/>
            <person name="Heitman J."/>
        </authorList>
    </citation>
    <scope>NUCLEOTIDE SEQUENCE</scope>
    <source>
        <strain evidence="3">CBS 10117</strain>
    </source>
</reference>
<protein>
    <submittedName>
        <fullName evidence="2">Uncharacterized protein</fullName>
    </submittedName>
</protein>
<feature type="compositionally biased region" description="Low complexity" evidence="1">
    <location>
        <begin position="99"/>
        <end position="131"/>
    </location>
</feature>
<reference evidence="2" key="1">
    <citation type="submission" date="2013-07" db="EMBL/GenBank/DDBJ databases">
        <title>The Genome Sequence of Cryptococcus dejecticola CBS10117.</title>
        <authorList>
            <consortium name="The Broad Institute Genome Sequencing Platform"/>
            <person name="Cuomo C."/>
            <person name="Litvintseva A."/>
            <person name="Chen Y."/>
            <person name="Heitman J."/>
            <person name="Sun S."/>
            <person name="Springer D."/>
            <person name="Dromer F."/>
            <person name="Young S.K."/>
            <person name="Zeng Q."/>
            <person name="Gargeya S."/>
            <person name="Fitzgerald M."/>
            <person name="Abouelleil A."/>
            <person name="Alvarado L."/>
            <person name="Berlin A.M."/>
            <person name="Chapman S.B."/>
            <person name="Dewar J."/>
            <person name="Goldberg J."/>
            <person name="Griggs A."/>
            <person name="Gujja S."/>
            <person name="Hansen M."/>
            <person name="Howarth C."/>
            <person name="Imamovic A."/>
            <person name="Larimer J."/>
            <person name="McCowan C."/>
            <person name="Murphy C."/>
            <person name="Pearson M."/>
            <person name="Priest M."/>
            <person name="Roberts A."/>
            <person name="Saif S."/>
            <person name="Shea T."/>
            <person name="Sykes S."/>
            <person name="Wortman J."/>
            <person name="Nusbaum C."/>
            <person name="Birren B."/>
        </authorList>
    </citation>
    <scope>NUCLEOTIDE SEQUENCE [LARGE SCALE GENOMIC DNA]</scope>
    <source>
        <strain evidence="2">CBS 10117</strain>
    </source>
</reference>
<evidence type="ECO:0000313" key="2">
    <source>
        <dbReference type="EMBL" id="OBR89498.1"/>
    </source>
</evidence>
<dbReference type="VEuPathDB" id="FungiDB:I303_01326"/>
<evidence type="ECO:0000313" key="3">
    <source>
        <dbReference type="EMBL" id="WWC58773.1"/>
    </source>
</evidence>
<organism evidence="2">
    <name type="scientific">Kwoniella dejecticola CBS 10117</name>
    <dbReference type="NCBI Taxonomy" id="1296121"/>
    <lineage>
        <taxon>Eukaryota</taxon>
        <taxon>Fungi</taxon>
        <taxon>Dikarya</taxon>
        <taxon>Basidiomycota</taxon>
        <taxon>Agaricomycotina</taxon>
        <taxon>Tremellomycetes</taxon>
        <taxon>Tremellales</taxon>
        <taxon>Cryptococcaceae</taxon>
        <taxon>Kwoniella</taxon>
    </lineage>
</organism>
<dbReference type="EMBL" id="KI894027">
    <property type="protein sequence ID" value="OBR89498.1"/>
    <property type="molecule type" value="Genomic_DNA"/>
</dbReference>
<accession>A0A1A6AHL1</accession>
<evidence type="ECO:0000256" key="1">
    <source>
        <dbReference type="SAM" id="MobiDB-lite"/>
    </source>
</evidence>
<dbReference type="EMBL" id="CP144530">
    <property type="protein sequence ID" value="WWC58773.1"/>
    <property type="molecule type" value="Genomic_DNA"/>
</dbReference>
<dbReference type="GeneID" id="28965025"/>
<proteinExistence type="predicted"/>
<dbReference type="OrthoDB" id="10634762at2759"/>